<dbReference type="eggNOG" id="COG2890">
    <property type="taxonomic scope" value="Bacteria"/>
</dbReference>
<feature type="domain" description="Methyltransferase small" evidence="6">
    <location>
        <begin position="110"/>
        <end position="185"/>
    </location>
</feature>
<dbReference type="Gene3D" id="1.10.8.10">
    <property type="entry name" value="DNA helicase RuvA subunit, C-terminal domain"/>
    <property type="match status" value="1"/>
</dbReference>
<comment type="caution">
    <text evidence="5">Lacks conserved residue(s) required for the propagation of feature annotation.</text>
</comment>
<keyword evidence="3 5" id="KW-0949">S-adenosyl-L-methionine</keyword>
<dbReference type="GO" id="GO:0102559">
    <property type="term" value="F:peptide chain release factor N(5)-glutamine methyltransferase activity"/>
    <property type="evidence" value="ECO:0007669"/>
    <property type="project" value="UniProtKB-EC"/>
</dbReference>
<dbReference type="NCBIfam" id="TIGR00536">
    <property type="entry name" value="hemK_fam"/>
    <property type="match status" value="1"/>
</dbReference>
<evidence type="ECO:0000256" key="4">
    <source>
        <dbReference type="ARBA" id="ARBA00048391"/>
    </source>
</evidence>
<dbReference type="EMBL" id="CP000473">
    <property type="protein sequence ID" value="ABJ87591.1"/>
    <property type="molecule type" value="Genomic_DNA"/>
</dbReference>
<comment type="similarity">
    <text evidence="5">Belongs to the protein N5-glutamine methyltransferase family. PrmC subfamily.</text>
</comment>
<dbReference type="InterPro" id="IPR004556">
    <property type="entry name" value="HemK-like"/>
</dbReference>
<dbReference type="InterPro" id="IPR040758">
    <property type="entry name" value="PrmC_N"/>
</dbReference>
<dbReference type="InterPro" id="IPR029063">
    <property type="entry name" value="SAM-dependent_MTases_sf"/>
</dbReference>
<dbReference type="Pfam" id="PF05175">
    <property type="entry name" value="MTS"/>
    <property type="match status" value="1"/>
</dbReference>
<evidence type="ECO:0000259" key="7">
    <source>
        <dbReference type="Pfam" id="PF17827"/>
    </source>
</evidence>
<dbReference type="InParanoid" id="Q01RX9"/>
<keyword evidence="2 5" id="KW-0808">Transferase</keyword>
<organism evidence="8">
    <name type="scientific">Solibacter usitatus (strain Ellin6076)</name>
    <dbReference type="NCBI Taxonomy" id="234267"/>
    <lineage>
        <taxon>Bacteria</taxon>
        <taxon>Pseudomonadati</taxon>
        <taxon>Acidobacteriota</taxon>
        <taxon>Terriglobia</taxon>
        <taxon>Bryobacterales</taxon>
        <taxon>Solibacteraceae</taxon>
        <taxon>Candidatus Solibacter</taxon>
    </lineage>
</organism>
<feature type="domain" description="Release factor glutamine methyltransferase N-terminal" evidence="7">
    <location>
        <begin position="6"/>
        <end position="74"/>
    </location>
</feature>
<dbReference type="Gene3D" id="3.40.50.150">
    <property type="entry name" value="Vaccinia Virus protein VP39"/>
    <property type="match status" value="1"/>
</dbReference>
<dbReference type="InterPro" id="IPR002052">
    <property type="entry name" value="DNA_methylase_N6_adenine_CS"/>
</dbReference>
<gene>
    <name evidence="5" type="primary">prmC</name>
    <name evidence="8" type="ordered locus">Acid_6669</name>
</gene>
<dbReference type="GO" id="GO:0003676">
    <property type="term" value="F:nucleic acid binding"/>
    <property type="evidence" value="ECO:0007669"/>
    <property type="project" value="InterPro"/>
</dbReference>
<dbReference type="HAMAP" id="MF_02126">
    <property type="entry name" value="RF_methyltr_PrmC"/>
    <property type="match status" value="1"/>
</dbReference>
<comment type="function">
    <text evidence="5">Methylates the class 1 translation termination release factors RF1/PrfA and RF2/PrfB on the glutamine residue of the universally conserved GGQ motif.</text>
</comment>
<evidence type="ECO:0000256" key="1">
    <source>
        <dbReference type="ARBA" id="ARBA00022603"/>
    </source>
</evidence>
<evidence type="ECO:0000256" key="5">
    <source>
        <dbReference type="HAMAP-Rule" id="MF_02126"/>
    </source>
</evidence>
<feature type="binding site" evidence="5">
    <location>
        <position position="182"/>
    </location>
    <ligand>
        <name>S-adenosyl-L-methionine</name>
        <dbReference type="ChEBI" id="CHEBI:59789"/>
    </ligand>
</feature>
<dbReference type="KEGG" id="sus:Acid_6669"/>
<feature type="binding site" evidence="5">
    <location>
        <position position="140"/>
    </location>
    <ligand>
        <name>S-adenosyl-L-methionine</name>
        <dbReference type="ChEBI" id="CHEBI:59789"/>
    </ligand>
</feature>
<dbReference type="InterPro" id="IPR050320">
    <property type="entry name" value="N5-glutamine_MTase"/>
</dbReference>
<dbReference type="OrthoDB" id="9800643at2"/>
<dbReference type="InterPro" id="IPR019874">
    <property type="entry name" value="RF_methyltr_PrmC"/>
</dbReference>
<feature type="binding site" evidence="5">
    <location>
        <begin position="182"/>
        <end position="185"/>
    </location>
    <ligand>
        <name>substrate</name>
    </ligand>
</feature>
<dbReference type="GO" id="GO:0032259">
    <property type="term" value="P:methylation"/>
    <property type="evidence" value="ECO:0007669"/>
    <property type="project" value="UniProtKB-KW"/>
</dbReference>
<proteinExistence type="inferred from homology"/>
<sequence length="272" mass="30060">MNVQTALVQGTRLLEDAGVGVPRLTAEVLLGHAMRVQREYFYAHPEQELREVEWLHYGRYLHERLGGKPTQYITHRQEFYSREFRVTPDVLIPRPETEHVVEAALEVARGAKRVLDVGTGSGALAITLRLEMGTEAWATDISAEAATVAAGNAARLGANVHFAVCDLMDAIAADSMNLIVSNPPYVPLAHREGLQREVRDFEPHVALFGGQTGFELYDRIVADAPRVLRPGGWLIMELGFTSLDHVRALLASWSDVRVIPDLAGIPRVIAAR</sequence>
<dbReference type="InterPro" id="IPR007848">
    <property type="entry name" value="Small_mtfrase_dom"/>
</dbReference>
<comment type="catalytic activity">
    <reaction evidence="4 5">
        <text>L-glutaminyl-[peptide chain release factor] + S-adenosyl-L-methionine = N(5)-methyl-L-glutaminyl-[peptide chain release factor] + S-adenosyl-L-homocysteine + H(+)</text>
        <dbReference type="Rhea" id="RHEA:42896"/>
        <dbReference type="Rhea" id="RHEA-COMP:10271"/>
        <dbReference type="Rhea" id="RHEA-COMP:10272"/>
        <dbReference type="ChEBI" id="CHEBI:15378"/>
        <dbReference type="ChEBI" id="CHEBI:30011"/>
        <dbReference type="ChEBI" id="CHEBI:57856"/>
        <dbReference type="ChEBI" id="CHEBI:59789"/>
        <dbReference type="ChEBI" id="CHEBI:61891"/>
        <dbReference type="EC" id="2.1.1.297"/>
    </reaction>
</comment>
<evidence type="ECO:0000256" key="2">
    <source>
        <dbReference type="ARBA" id="ARBA00022679"/>
    </source>
</evidence>
<evidence type="ECO:0000256" key="3">
    <source>
        <dbReference type="ARBA" id="ARBA00022691"/>
    </source>
</evidence>
<dbReference type="CDD" id="cd02440">
    <property type="entry name" value="AdoMet_MTases"/>
    <property type="match status" value="1"/>
</dbReference>
<feature type="binding site" evidence="5">
    <location>
        <begin position="118"/>
        <end position="122"/>
    </location>
    <ligand>
        <name>S-adenosyl-L-methionine</name>
        <dbReference type="ChEBI" id="CHEBI:59789"/>
    </ligand>
</feature>
<dbReference type="EC" id="2.1.1.297" evidence="5"/>
<evidence type="ECO:0000313" key="8">
    <source>
        <dbReference type="EMBL" id="ABJ87591.1"/>
    </source>
</evidence>
<accession>Q01RX9</accession>
<dbReference type="AlphaFoldDB" id="Q01RX9"/>
<dbReference type="NCBIfam" id="TIGR03534">
    <property type="entry name" value="RF_mod_PrmC"/>
    <property type="match status" value="1"/>
</dbReference>
<dbReference type="Pfam" id="PF17827">
    <property type="entry name" value="PrmC_N"/>
    <property type="match status" value="1"/>
</dbReference>
<protein>
    <recommendedName>
        <fullName evidence="5">Release factor glutamine methyltransferase</fullName>
        <shortName evidence="5">RF MTase</shortName>
        <ecNumber evidence="5">2.1.1.297</ecNumber>
    </recommendedName>
    <alternativeName>
        <fullName evidence="5">N5-glutamine methyltransferase PrmC</fullName>
    </alternativeName>
    <alternativeName>
        <fullName evidence="5">Protein-(glutamine-N5) MTase PrmC</fullName>
    </alternativeName>
    <alternativeName>
        <fullName evidence="5">Protein-glutamine N-methyltransferase PrmC</fullName>
    </alternativeName>
</protein>
<dbReference type="STRING" id="234267.Acid_6669"/>
<dbReference type="HOGENOM" id="CLU_018398_3_1_0"/>
<dbReference type="PANTHER" id="PTHR18895">
    <property type="entry name" value="HEMK METHYLTRANSFERASE"/>
    <property type="match status" value="1"/>
</dbReference>
<dbReference type="FunCoup" id="Q01RX9">
    <property type="interactions" value="517"/>
</dbReference>
<dbReference type="SUPFAM" id="SSF53335">
    <property type="entry name" value="S-adenosyl-L-methionine-dependent methyltransferases"/>
    <property type="match status" value="1"/>
</dbReference>
<dbReference type="PANTHER" id="PTHR18895:SF74">
    <property type="entry name" value="MTRF1L RELEASE FACTOR GLUTAMINE METHYLTRANSFERASE"/>
    <property type="match status" value="1"/>
</dbReference>
<keyword evidence="1 5" id="KW-0489">Methyltransferase</keyword>
<name>Q01RX9_SOLUE</name>
<reference evidence="8" key="1">
    <citation type="submission" date="2006-10" db="EMBL/GenBank/DDBJ databases">
        <title>Complete sequence of Solibacter usitatus Ellin6076.</title>
        <authorList>
            <consortium name="US DOE Joint Genome Institute"/>
            <person name="Copeland A."/>
            <person name="Lucas S."/>
            <person name="Lapidus A."/>
            <person name="Barry K."/>
            <person name="Detter J.C."/>
            <person name="Glavina del Rio T."/>
            <person name="Hammon N."/>
            <person name="Israni S."/>
            <person name="Dalin E."/>
            <person name="Tice H."/>
            <person name="Pitluck S."/>
            <person name="Thompson L.S."/>
            <person name="Brettin T."/>
            <person name="Bruce D."/>
            <person name="Han C."/>
            <person name="Tapia R."/>
            <person name="Gilna P."/>
            <person name="Schmutz J."/>
            <person name="Larimer F."/>
            <person name="Land M."/>
            <person name="Hauser L."/>
            <person name="Kyrpides N."/>
            <person name="Mikhailova N."/>
            <person name="Janssen P.H."/>
            <person name="Kuske C.R."/>
            <person name="Richardson P."/>
        </authorList>
    </citation>
    <scope>NUCLEOTIDE SEQUENCE</scope>
    <source>
        <strain evidence="8">Ellin6076</strain>
    </source>
</reference>
<evidence type="ECO:0000259" key="6">
    <source>
        <dbReference type="Pfam" id="PF05175"/>
    </source>
</evidence>
<dbReference type="PROSITE" id="PS00092">
    <property type="entry name" value="N6_MTASE"/>
    <property type="match status" value="1"/>
</dbReference>